<dbReference type="GO" id="GO:0031573">
    <property type="term" value="P:mitotic intra-S DNA damage checkpoint signaling"/>
    <property type="evidence" value="ECO:0007669"/>
    <property type="project" value="TreeGrafter"/>
</dbReference>
<proteinExistence type="inferred from homology"/>
<keyword evidence="2" id="KW-1017">Isopeptide bond</keyword>
<feature type="compositionally biased region" description="Acidic residues" evidence="6">
    <location>
        <begin position="1082"/>
        <end position="1091"/>
    </location>
</feature>
<dbReference type="PANTHER" id="PTHR32086">
    <property type="entry name" value="FANCONI ANEMIA GROUP D2 PROTEIN"/>
    <property type="match status" value="1"/>
</dbReference>
<dbReference type="Proteomes" id="UP000887575">
    <property type="component" value="Unassembled WGS sequence"/>
</dbReference>
<evidence type="ECO:0000256" key="6">
    <source>
        <dbReference type="SAM" id="MobiDB-lite"/>
    </source>
</evidence>
<keyword evidence="7" id="KW-1185">Reference proteome</keyword>
<evidence type="ECO:0000256" key="1">
    <source>
        <dbReference type="ARBA" id="ARBA00004123"/>
    </source>
</evidence>
<evidence type="ECO:0000313" key="7">
    <source>
        <dbReference type="Proteomes" id="UP000887575"/>
    </source>
</evidence>
<comment type="subcellular location">
    <subcellularLocation>
        <location evidence="1">Nucleus</location>
    </subcellularLocation>
</comment>
<feature type="compositionally biased region" description="Acidic residues" evidence="6">
    <location>
        <begin position="1063"/>
        <end position="1073"/>
    </location>
</feature>
<dbReference type="WBParaSite" id="MBELARI_LOCUS20844">
    <property type="protein sequence ID" value="MBELARI_LOCUS20844"/>
    <property type="gene ID" value="MBELARI_LOCUS20844"/>
</dbReference>
<sequence length="1100" mass="125350">MTSQIENDDLFDENEENILGKKRRKKPAIVVPLGARNRDSRLKDEQDEESIRIALLSFSQRIADERNAHNFEEEGQRLGPRNSFEEFLLSCRCELYEYDDGFYFFLSDNGTHAELIKTFDGVFSNDQTKVFTLLLKAIDRLSENSDSTNERLGLACVAQLRYLDFVVDSKRISKAIVEQDLTAWRMSVRDGFLAALPEVIADPISQEEIALHLQALLIERTSISSRSSRHSALSSLLLLRSDSTVAEEISSSLINAIESFDASSVLLIVELALKSSELNKNGLLRTLNRLKENLRVESFENIKRGFYIVFKRLLSHLEGTSAEASTCLSALEALMKTSFQVLASHTDELRECLNKLSFLTIDSCIRLYRLFVFIYTKGAQQKLKQEVCDSIDHFSKSTDSRLQLWALLGLIAQFEATFSSENSDRETAMKQLLKAIDEISQKDPHLRATWFLSMAKILKENRKISVPKQLLEWTMRLIEEFQKDFFKDRGNNYNGQSELEGEEYRLKSKIWIVVKREEWPIFVPMLEMLQEFLHAEERCLKKNENCSKMIDAKILDLIFDANFAIKQHCDVEEMSIPEVKTAADVLFYTIHALTTILNNFGSSCNEKSAILHKKYRLLIACQSLLSAYISNITEWEVPKASFEQKKTQIDSLSSETRESVLLLLIDIVRIALPKKERRNSPFNNSSTKIDPFYHGEPSKIWKFMMKSIPSAMKREWLKEAHNTQKSQTSARFSSNSEYFVGMLNSSQNLGNSITCKLVIELCEVCPSLEVAVILSELANNISDESTDGQREVLGLHLLSFLRREWVDIDYKPLKAVQLNASVFILFQKYISIREKAHRLVALEWLTLVKIAQVLSRHTNRQVTNSIDDPLIKEQYNNTPFGCINKTTFTGVYRAALSSLNECVNESWAKSNMLSSRISTPTECIEKWAQAAGIFAALAAMLEHKSLRSTAMLIAFAREGRKFVLSFIKNSSFFEAFEKLKVSEKAHRTLKAMQVGSRHLQQISIYAKQHKSPILLRALPELRACGESFLRTVRSIMVKIGCEETMVFGLLVARDIDGEKIVSDEAEDGNEDGNEVPTPGETNNEETSEVNDEDSRTSEVY</sequence>
<dbReference type="GO" id="GO:0005634">
    <property type="term" value="C:nucleus"/>
    <property type="evidence" value="ECO:0007669"/>
    <property type="project" value="UniProtKB-SubCell"/>
</dbReference>
<name>A0AAF3F5B0_9BILA</name>
<evidence type="ECO:0000313" key="8">
    <source>
        <dbReference type="WBParaSite" id="MBELARI_LOCUS20844"/>
    </source>
</evidence>
<evidence type="ECO:0000256" key="3">
    <source>
        <dbReference type="ARBA" id="ARBA00022843"/>
    </source>
</evidence>
<feature type="region of interest" description="Disordered" evidence="6">
    <location>
        <begin position="1061"/>
        <end position="1100"/>
    </location>
</feature>
<dbReference type="GO" id="GO:0036297">
    <property type="term" value="P:interstrand cross-link repair"/>
    <property type="evidence" value="ECO:0007669"/>
    <property type="project" value="TreeGrafter"/>
</dbReference>
<evidence type="ECO:0000256" key="2">
    <source>
        <dbReference type="ARBA" id="ARBA00022499"/>
    </source>
</evidence>
<comment type="similarity">
    <text evidence="5">Belongs to the Fanconi anemia protein FANCD2 family.</text>
</comment>
<dbReference type="InterPro" id="IPR029448">
    <property type="entry name" value="FANCD2"/>
</dbReference>
<reference evidence="8" key="1">
    <citation type="submission" date="2024-02" db="UniProtKB">
        <authorList>
            <consortium name="WormBaseParasite"/>
        </authorList>
    </citation>
    <scope>IDENTIFICATION</scope>
</reference>
<dbReference type="GO" id="GO:1990918">
    <property type="term" value="P:double-strand break repair involved in meiotic recombination"/>
    <property type="evidence" value="ECO:0007669"/>
    <property type="project" value="TreeGrafter"/>
</dbReference>
<keyword evidence="4" id="KW-0539">Nucleus</keyword>
<dbReference type="PANTHER" id="PTHR32086:SF0">
    <property type="entry name" value="FANCONI ANEMIA GROUP D2 PROTEIN"/>
    <property type="match status" value="1"/>
</dbReference>
<dbReference type="GO" id="GO:0007129">
    <property type="term" value="P:homologous chromosome pairing at meiosis"/>
    <property type="evidence" value="ECO:0007669"/>
    <property type="project" value="TreeGrafter"/>
</dbReference>
<protein>
    <submittedName>
        <fullName evidence="8">Uncharacterized protein</fullName>
    </submittedName>
</protein>
<accession>A0AAF3F5B0</accession>
<dbReference type="AlphaFoldDB" id="A0AAF3F5B0"/>
<evidence type="ECO:0000256" key="4">
    <source>
        <dbReference type="ARBA" id="ARBA00023242"/>
    </source>
</evidence>
<keyword evidence="3" id="KW-0832">Ubl conjugation</keyword>
<dbReference type="GO" id="GO:0070182">
    <property type="term" value="F:DNA polymerase binding"/>
    <property type="evidence" value="ECO:0007669"/>
    <property type="project" value="TreeGrafter"/>
</dbReference>
<dbReference type="GO" id="GO:0000793">
    <property type="term" value="C:condensed chromosome"/>
    <property type="evidence" value="ECO:0007669"/>
    <property type="project" value="TreeGrafter"/>
</dbReference>
<evidence type="ECO:0000256" key="5">
    <source>
        <dbReference type="ARBA" id="ARBA00093456"/>
    </source>
</evidence>
<organism evidence="7 8">
    <name type="scientific">Mesorhabditis belari</name>
    <dbReference type="NCBI Taxonomy" id="2138241"/>
    <lineage>
        <taxon>Eukaryota</taxon>
        <taxon>Metazoa</taxon>
        <taxon>Ecdysozoa</taxon>
        <taxon>Nematoda</taxon>
        <taxon>Chromadorea</taxon>
        <taxon>Rhabditida</taxon>
        <taxon>Rhabditina</taxon>
        <taxon>Rhabditomorpha</taxon>
        <taxon>Rhabditoidea</taxon>
        <taxon>Rhabditidae</taxon>
        <taxon>Mesorhabditinae</taxon>
        <taxon>Mesorhabditis</taxon>
    </lineage>
</organism>
<dbReference type="Pfam" id="PF14631">
    <property type="entry name" value="FancD2"/>
    <property type="match status" value="2"/>
</dbReference>